<dbReference type="Proteomes" id="UP000479710">
    <property type="component" value="Unassembled WGS sequence"/>
</dbReference>
<dbReference type="AlphaFoldDB" id="A0A6G1BJ66"/>
<dbReference type="EMBL" id="SPHZ02000012">
    <property type="protein sequence ID" value="KAF0887966.1"/>
    <property type="molecule type" value="Genomic_DNA"/>
</dbReference>
<evidence type="ECO:0000313" key="3">
    <source>
        <dbReference type="Proteomes" id="UP000479710"/>
    </source>
</evidence>
<gene>
    <name evidence="2" type="ORF">E2562_006890</name>
</gene>
<sequence length="98" mass="10469">MEYSHSMLNYYLDKHMPPLLERAELVDEVESTLPCRGECGSHQGRGGHGGRRGHGACGGKLNVTEQPPPPPESMEVEEGAESTPSRGSCRGQGGRGGH</sequence>
<comment type="caution">
    <text evidence="2">The sequence shown here is derived from an EMBL/GenBank/DDBJ whole genome shotgun (WGS) entry which is preliminary data.</text>
</comment>
<evidence type="ECO:0000313" key="2">
    <source>
        <dbReference type="EMBL" id="KAF0887966.1"/>
    </source>
</evidence>
<protein>
    <submittedName>
        <fullName evidence="2">Uncharacterized protein</fullName>
    </submittedName>
</protein>
<proteinExistence type="predicted"/>
<reference evidence="2 3" key="1">
    <citation type="submission" date="2019-11" db="EMBL/GenBank/DDBJ databases">
        <title>Whole genome sequence of Oryza granulata.</title>
        <authorList>
            <person name="Li W."/>
        </authorList>
    </citation>
    <scope>NUCLEOTIDE SEQUENCE [LARGE SCALE GENOMIC DNA]</scope>
    <source>
        <strain evidence="3">cv. Menghai</strain>
        <tissue evidence="2">Leaf</tissue>
    </source>
</reference>
<organism evidence="2 3">
    <name type="scientific">Oryza meyeriana var. granulata</name>
    <dbReference type="NCBI Taxonomy" id="110450"/>
    <lineage>
        <taxon>Eukaryota</taxon>
        <taxon>Viridiplantae</taxon>
        <taxon>Streptophyta</taxon>
        <taxon>Embryophyta</taxon>
        <taxon>Tracheophyta</taxon>
        <taxon>Spermatophyta</taxon>
        <taxon>Magnoliopsida</taxon>
        <taxon>Liliopsida</taxon>
        <taxon>Poales</taxon>
        <taxon>Poaceae</taxon>
        <taxon>BOP clade</taxon>
        <taxon>Oryzoideae</taxon>
        <taxon>Oryzeae</taxon>
        <taxon>Oryzinae</taxon>
        <taxon>Oryza</taxon>
        <taxon>Oryza meyeriana</taxon>
    </lineage>
</organism>
<evidence type="ECO:0000256" key="1">
    <source>
        <dbReference type="SAM" id="MobiDB-lite"/>
    </source>
</evidence>
<keyword evidence="3" id="KW-1185">Reference proteome</keyword>
<accession>A0A6G1BJ66</accession>
<feature type="region of interest" description="Disordered" evidence="1">
    <location>
        <begin position="34"/>
        <end position="98"/>
    </location>
</feature>
<name>A0A6G1BJ66_9ORYZ</name>